<gene>
    <name evidence="1" type="ORF">C5Y83_28820</name>
</gene>
<dbReference type="EMBL" id="PUHY01000016">
    <property type="protein sequence ID" value="PQO28606.1"/>
    <property type="molecule type" value="Genomic_DNA"/>
</dbReference>
<reference evidence="1 2" key="1">
    <citation type="submission" date="2018-02" db="EMBL/GenBank/DDBJ databases">
        <title>Comparative genomes isolates from brazilian mangrove.</title>
        <authorList>
            <person name="Araujo J.E."/>
            <person name="Taketani R.G."/>
            <person name="Silva M.C.P."/>
            <person name="Loureco M.V."/>
            <person name="Andreote F.D."/>
        </authorList>
    </citation>
    <scope>NUCLEOTIDE SEQUENCE [LARGE SCALE GENOMIC DNA]</scope>
    <source>
        <strain evidence="1 2">Hex-1 MGV</strain>
    </source>
</reference>
<dbReference type="Proteomes" id="UP000238322">
    <property type="component" value="Unassembled WGS sequence"/>
</dbReference>
<evidence type="ECO:0000313" key="2">
    <source>
        <dbReference type="Proteomes" id="UP000238322"/>
    </source>
</evidence>
<proteinExistence type="predicted"/>
<protein>
    <submittedName>
        <fullName evidence="1">Uncharacterized protein</fullName>
    </submittedName>
</protein>
<dbReference type="AlphaFoldDB" id="A0A2S8F8W5"/>
<evidence type="ECO:0000313" key="1">
    <source>
        <dbReference type="EMBL" id="PQO28606.1"/>
    </source>
</evidence>
<dbReference type="RefSeq" id="WP_105333273.1">
    <property type="nucleotide sequence ID" value="NZ_PUHY01000016.1"/>
</dbReference>
<name>A0A2S8F8W5_9BACT</name>
<sequence>MKWFYYIPHVWESSEDRHVWEDVYLLPKNAPEGMESIWFTIDALGDVNNPLSGSDRAEFQRELLAKLTTDQWHIDGTDMVVRATDFSREELLNYVRIWLEASNLPCDELIESTFERFENTNEHATTLRSLREIIDQENGDAPDA</sequence>
<organism evidence="1 2">
    <name type="scientific">Blastopirellula marina</name>
    <dbReference type="NCBI Taxonomy" id="124"/>
    <lineage>
        <taxon>Bacteria</taxon>
        <taxon>Pseudomonadati</taxon>
        <taxon>Planctomycetota</taxon>
        <taxon>Planctomycetia</taxon>
        <taxon>Pirellulales</taxon>
        <taxon>Pirellulaceae</taxon>
        <taxon>Blastopirellula</taxon>
    </lineage>
</organism>
<accession>A0A2S8F8W5</accession>
<comment type="caution">
    <text evidence="1">The sequence shown here is derived from an EMBL/GenBank/DDBJ whole genome shotgun (WGS) entry which is preliminary data.</text>
</comment>